<proteinExistence type="predicted"/>
<dbReference type="Proteomes" id="UP000215914">
    <property type="component" value="Unassembled WGS sequence"/>
</dbReference>
<evidence type="ECO:0000313" key="3">
    <source>
        <dbReference type="Proteomes" id="UP000215914"/>
    </source>
</evidence>
<reference evidence="2" key="2">
    <citation type="submission" date="2020-06" db="EMBL/GenBank/DDBJ databases">
        <title>Helianthus annuus Genome sequencing and assembly Release 2.</title>
        <authorList>
            <person name="Gouzy J."/>
            <person name="Langlade N."/>
            <person name="Munos S."/>
        </authorList>
    </citation>
    <scope>NUCLEOTIDE SEQUENCE</scope>
    <source>
        <tissue evidence="2">Leaves</tissue>
    </source>
</reference>
<protein>
    <submittedName>
        <fullName evidence="2">Uncharacterized protein</fullName>
    </submittedName>
</protein>
<dbReference type="AlphaFoldDB" id="A0A9K3E811"/>
<accession>A0A9K3E811</accession>
<dbReference type="Gramene" id="mRNA:HanXRQr2_Chr14g0637301">
    <property type="protein sequence ID" value="mRNA:HanXRQr2_Chr14g0637301"/>
    <property type="gene ID" value="HanXRQr2_Chr14g0637301"/>
</dbReference>
<reference evidence="2" key="1">
    <citation type="journal article" date="2017" name="Nature">
        <title>The sunflower genome provides insights into oil metabolism, flowering and Asterid evolution.</title>
        <authorList>
            <person name="Badouin H."/>
            <person name="Gouzy J."/>
            <person name="Grassa C.J."/>
            <person name="Murat F."/>
            <person name="Staton S.E."/>
            <person name="Cottret L."/>
            <person name="Lelandais-Briere C."/>
            <person name="Owens G.L."/>
            <person name="Carrere S."/>
            <person name="Mayjonade B."/>
            <person name="Legrand L."/>
            <person name="Gill N."/>
            <person name="Kane N.C."/>
            <person name="Bowers J.E."/>
            <person name="Hubner S."/>
            <person name="Bellec A."/>
            <person name="Berard A."/>
            <person name="Berges H."/>
            <person name="Blanchet N."/>
            <person name="Boniface M.C."/>
            <person name="Brunel D."/>
            <person name="Catrice O."/>
            <person name="Chaidir N."/>
            <person name="Claudel C."/>
            <person name="Donnadieu C."/>
            <person name="Faraut T."/>
            <person name="Fievet G."/>
            <person name="Helmstetter N."/>
            <person name="King M."/>
            <person name="Knapp S.J."/>
            <person name="Lai Z."/>
            <person name="Le Paslier M.C."/>
            <person name="Lippi Y."/>
            <person name="Lorenzon L."/>
            <person name="Mandel J.R."/>
            <person name="Marage G."/>
            <person name="Marchand G."/>
            <person name="Marquand E."/>
            <person name="Bret-Mestries E."/>
            <person name="Morien E."/>
            <person name="Nambeesan S."/>
            <person name="Nguyen T."/>
            <person name="Pegot-Espagnet P."/>
            <person name="Pouilly N."/>
            <person name="Raftis F."/>
            <person name="Sallet E."/>
            <person name="Schiex T."/>
            <person name="Thomas J."/>
            <person name="Vandecasteele C."/>
            <person name="Vares D."/>
            <person name="Vear F."/>
            <person name="Vautrin S."/>
            <person name="Crespi M."/>
            <person name="Mangin B."/>
            <person name="Burke J.M."/>
            <person name="Salse J."/>
            <person name="Munos S."/>
            <person name="Vincourt P."/>
            <person name="Rieseberg L.H."/>
            <person name="Langlade N.B."/>
        </authorList>
    </citation>
    <scope>NUCLEOTIDE SEQUENCE</scope>
    <source>
        <tissue evidence="2">Leaves</tissue>
    </source>
</reference>
<evidence type="ECO:0000313" key="2">
    <source>
        <dbReference type="EMBL" id="KAF5768513.1"/>
    </source>
</evidence>
<evidence type="ECO:0000256" key="1">
    <source>
        <dbReference type="SAM" id="MobiDB-lite"/>
    </source>
</evidence>
<name>A0A9K3E811_HELAN</name>
<keyword evidence="3" id="KW-1185">Reference proteome</keyword>
<organism evidence="2 3">
    <name type="scientific">Helianthus annuus</name>
    <name type="common">Common sunflower</name>
    <dbReference type="NCBI Taxonomy" id="4232"/>
    <lineage>
        <taxon>Eukaryota</taxon>
        <taxon>Viridiplantae</taxon>
        <taxon>Streptophyta</taxon>
        <taxon>Embryophyta</taxon>
        <taxon>Tracheophyta</taxon>
        <taxon>Spermatophyta</taxon>
        <taxon>Magnoliopsida</taxon>
        <taxon>eudicotyledons</taxon>
        <taxon>Gunneridae</taxon>
        <taxon>Pentapetalae</taxon>
        <taxon>asterids</taxon>
        <taxon>campanulids</taxon>
        <taxon>Asterales</taxon>
        <taxon>Asteraceae</taxon>
        <taxon>Asteroideae</taxon>
        <taxon>Heliantheae alliance</taxon>
        <taxon>Heliantheae</taxon>
        <taxon>Helianthus</taxon>
    </lineage>
</organism>
<gene>
    <name evidence="2" type="ORF">HanXRQr2_Chr14g0637301</name>
</gene>
<sequence>MSPESLSDHDADDSDASSYGVPDGHYVQLMMIIEDPLSGQSYQHLN</sequence>
<feature type="region of interest" description="Disordered" evidence="1">
    <location>
        <begin position="1"/>
        <end position="20"/>
    </location>
</feature>
<dbReference type="EMBL" id="MNCJ02000329">
    <property type="protein sequence ID" value="KAF5768513.1"/>
    <property type="molecule type" value="Genomic_DNA"/>
</dbReference>
<comment type="caution">
    <text evidence="2">The sequence shown here is derived from an EMBL/GenBank/DDBJ whole genome shotgun (WGS) entry which is preliminary data.</text>
</comment>